<organism evidence="1 2">
    <name type="scientific">Seminavis robusta</name>
    <dbReference type="NCBI Taxonomy" id="568900"/>
    <lineage>
        <taxon>Eukaryota</taxon>
        <taxon>Sar</taxon>
        <taxon>Stramenopiles</taxon>
        <taxon>Ochrophyta</taxon>
        <taxon>Bacillariophyta</taxon>
        <taxon>Bacillariophyceae</taxon>
        <taxon>Bacillariophycidae</taxon>
        <taxon>Naviculales</taxon>
        <taxon>Naviculaceae</taxon>
        <taxon>Seminavis</taxon>
    </lineage>
</organism>
<evidence type="ECO:0000313" key="2">
    <source>
        <dbReference type="Proteomes" id="UP001153069"/>
    </source>
</evidence>
<proteinExistence type="predicted"/>
<protein>
    <submittedName>
        <fullName evidence="1">Uncharacterized protein</fullName>
    </submittedName>
</protein>
<dbReference type="AlphaFoldDB" id="A0A9N8DT09"/>
<gene>
    <name evidence="1" type="ORF">SEMRO_257_G100851.1</name>
</gene>
<dbReference type="EMBL" id="CAICTM010000256">
    <property type="protein sequence ID" value="CAB9506180.1"/>
    <property type="molecule type" value="Genomic_DNA"/>
</dbReference>
<evidence type="ECO:0000313" key="1">
    <source>
        <dbReference type="EMBL" id="CAB9506180.1"/>
    </source>
</evidence>
<accession>A0A9N8DT09</accession>
<keyword evidence="2" id="KW-1185">Reference proteome</keyword>
<dbReference type="Proteomes" id="UP001153069">
    <property type="component" value="Unassembled WGS sequence"/>
</dbReference>
<reference evidence="1" key="1">
    <citation type="submission" date="2020-06" db="EMBL/GenBank/DDBJ databases">
        <authorList>
            <consortium name="Plant Systems Biology data submission"/>
        </authorList>
    </citation>
    <scope>NUCLEOTIDE SEQUENCE</scope>
    <source>
        <strain evidence="1">D6</strain>
    </source>
</reference>
<comment type="caution">
    <text evidence="1">The sequence shown here is derived from an EMBL/GenBank/DDBJ whole genome shotgun (WGS) entry which is preliminary data.</text>
</comment>
<name>A0A9N8DT09_9STRA</name>
<sequence>MVVACLVAPFGWILMQQPIENVEFIIRTGKALRIRCSQFKCIFLDFAQQMNKLSLVGFRVLCFLAAKTVDSRVKSNQVFTGMEFAAEVATPIFVAAAISEADGLKSSIVLAEKVD</sequence>